<evidence type="ECO:0000313" key="6">
    <source>
        <dbReference type="Proteomes" id="UP001438953"/>
    </source>
</evidence>
<keyword evidence="2 5" id="KW-0238">DNA-binding</keyword>
<keyword evidence="1" id="KW-0805">Transcription regulation</keyword>
<keyword evidence="3" id="KW-0804">Transcription</keyword>
<comment type="caution">
    <text evidence="5">The sequence shown here is derived from an EMBL/GenBank/DDBJ whole genome shotgun (WGS) entry which is preliminary data.</text>
</comment>
<sequence>MTLKELARQLGLSPTTVSRALNGFPEVSEATRIKVREAAQASGYHPNLQARRLATGRAMAIGHILPMAPSHDLVNPIFADFIAGAGEIYALRGYDLIMTLVKEGDEDAAYRAMAAKRNVDGVILHGARDLDLRPDLCRELGLPFVIHGRVETPASGDLWIDTSHESAFEQLVLLLIDQGHRDIALINGPEGLRASAHRRAGFERAFLARGLEVPRLYMVSGEVSDETGRDAAAEMLSWRSRPSAFVTASLMGAMGVRRAVEDAGLALGRDISLVTWDDGLSFVTNRGLNPIYTAMKSPVREAGQRAAQMLIDRIETPDIAQTPLLLEPALLMGQSLGPLKM</sequence>
<evidence type="ECO:0000256" key="3">
    <source>
        <dbReference type="ARBA" id="ARBA00023163"/>
    </source>
</evidence>
<dbReference type="PROSITE" id="PS50932">
    <property type="entry name" value="HTH_LACI_2"/>
    <property type="match status" value="1"/>
</dbReference>
<evidence type="ECO:0000256" key="2">
    <source>
        <dbReference type="ARBA" id="ARBA00023125"/>
    </source>
</evidence>
<dbReference type="PANTHER" id="PTHR30146">
    <property type="entry name" value="LACI-RELATED TRANSCRIPTIONAL REPRESSOR"/>
    <property type="match status" value="1"/>
</dbReference>
<dbReference type="SMART" id="SM00354">
    <property type="entry name" value="HTH_LACI"/>
    <property type="match status" value="1"/>
</dbReference>
<dbReference type="Pfam" id="PF13377">
    <property type="entry name" value="Peripla_BP_3"/>
    <property type="match status" value="1"/>
</dbReference>
<accession>A0ABV1SF53</accession>
<evidence type="ECO:0000259" key="4">
    <source>
        <dbReference type="PROSITE" id="PS50932"/>
    </source>
</evidence>
<proteinExistence type="predicted"/>
<dbReference type="PANTHER" id="PTHR30146:SF155">
    <property type="entry name" value="ALANINE RACEMASE"/>
    <property type="match status" value="1"/>
</dbReference>
<dbReference type="CDD" id="cd01392">
    <property type="entry name" value="HTH_LacI"/>
    <property type="match status" value="1"/>
</dbReference>
<dbReference type="Gene3D" id="3.40.50.2300">
    <property type="match status" value="2"/>
</dbReference>
<dbReference type="EMBL" id="JAYWLC010000004">
    <property type="protein sequence ID" value="MER5171535.1"/>
    <property type="molecule type" value="Genomic_DNA"/>
</dbReference>
<dbReference type="GO" id="GO:0003677">
    <property type="term" value="F:DNA binding"/>
    <property type="evidence" value="ECO:0007669"/>
    <property type="project" value="UniProtKB-KW"/>
</dbReference>
<gene>
    <name evidence="5" type="ORF">VSX56_07060</name>
</gene>
<evidence type="ECO:0000313" key="5">
    <source>
        <dbReference type="EMBL" id="MER5171535.1"/>
    </source>
</evidence>
<reference evidence="5 6" key="2">
    <citation type="submission" date="2024-06" db="EMBL/GenBank/DDBJ databases">
        <title>Thioclava kandeliae sp. nov. from a rhizosphere soil sample of Kandelia candel in a mangrove.</title>
        <authorList>
            <person name="Mu T."/>
        </authorList>
    </citation>
    <scope>NUCLEOTIDE SEQUENCE [LARGE SCALE GENOMIC DNA]</scope>
    <source>
        <strain evidence="5 6">CPCC 100088</strain>
    </source>
</reference>
<feature type="domain" description="HTH lacI-type" evidence="4">
    <location>
        <begin position="1"/>
        <end position="55"/>
    </location>
</feature>
<dbReference type="InterPro" id="IPR000843">
    <property type="entry name" value="HTH_LacI"/>
</dbReference>
<dbReference type="Pfam" id="PF00356">
    <property type="entry name" value="LacI"/>
    <property type="match status" value="1"/>
</dbReference>
<keyword evidence="6" id="KW-1185">Reference proteome</keyword>
<reference evidence="5 6" key="1">
    <citation type="submission" date="2024-01" db="EMBL/GenBank/DDBJ databases">
        <authorList>
            <person name="Deng Y."/>
            <person name="Su J."/>
        </authorList>
    </citation>
    <scope>NUCLEOTIDE SEQUENCE [LARGE SCALE GENOMIC DNA]</scope>
    <source>
        <strain evidence="5 6">CPCC 100088</strain>
    </source>
</reference>
<dbReference type="InterPro" id="IPR010982">
    <property type="entry name" value="Lambda_DNA-bd_dom_sf"/>
</dbReference>
<protein>
    <submittedName>
        <fullName evidence="5">LacI family DNA-binding transcriptional regulator</fullName>
    </submittedName>
</protein>
<name>A0ABV1SF53_9RHOB</name>
<organism evidence="5 6">
    <name type="scientific">Thioclava kandeliae</name>
    <dbReference type="NCBI Taxonomy" id="3070818"/>
    <lineage>
        <taxon>Bacteria</taxon>
        <taxon>Pseudomonadati</taxon>
        <taxon>Pseudomonadota</taxon>
        <taxon>Alphaproteobacteria</taxon>
        <taxon>Rhodobacterales</taxon>
        <taxon>Paracoccaceae</taxon>
        <taxon>Thioclava</taxon>
    </lineage>
</organism>
<dbReference type="SUPFAM" id="SSF53822">
    <property type="entry name" value="Periplasmic binding protein-like I"/>
    <property type="match status" value="1"/>
</dbReference>
<dbReference type="SUPFAM" id="SSF47413">
    <property type="entry name" value="lambda repressor-like DNA-binding domains"/>
    <property type="match status" value="1"/>
</dbReference>
<dbReference type="Proteomes" id="UP001438953">
    <property type="component" value="Unassembled WGS sequence"/>
</dbReference>
<dbReference type="InterPro" id="IPR028082">
    <property type="entry name" value="Peripla_BP_I"/>
</dbReference>
<dbReference type="Gene3D" id="1.10.260.40">
    <property type="entry name" value="lambda repressor-like DNA-binding domains"/>
    <property type="match status" value="1"/>
</dbReference>
<dbReference type="InterPro" id="IPR046335">
    <property type="entry name" value="LacI/GalR-like_sensor"/>
</dbReference>
<evidence type="ECO:0000256" key="1">
    <source>
        <dbReference type="ARBA" id="ARBA00023015"/>
    </source>
</evidence>
<dbReference type="RefSeq" id="WP_350935937.1">
    <property type="nucleotide sequence ID" value="NZ_JAYWLC010000004.1"/>
</dbReference>